<accession>A0A9P3Q2P1</accession>
<organism evidence="3 4">
    <name type="scientific">Mycobacterium kiyosense</name>
    <dbReference type="NCBI Taxonomy" id="2871094"/>
    <lineage>
        <taxon>Bacteria</taxon>
        <taxon>Bacillati</taxon>
        <taxon>Actinomycetota</taxon>
        <taxon>Actinomycetes</taxon>
        <taxon>Mycobacteriales</taxon>
        <taxon>Mycobacteriaceae</taxon>
        <taxon>Mycobacterium</taxon>
    </lineage>
</organism>
<dbReference type="EMBL" id="BRZI01000001">
    <property type="protein sequence ID" value="GLD28377.1"/>
    <property type="molecule type" value="Genomic_DNA"/>
</dbReference>
<evidence type="ECO:0000259" key="1">
    <source>
        <dbReference type="Pfam" id="PF02627"/>
    </source>
</evidence>
<evidence type="ECO:0000313" key="4">
    <source>
        <dbReference type="Proteomes" id="UP001064782"/>
    </source>
</evidence>
<feature type="domain" description="Carboxymuconolactone decarboxylase-like" evidence="1">
    <location>
        <begin position="39"/>
        <end position="120"/>
    </location>
</feature>
<dbReference type="InterPro" id="IPR003779">
    <property type="entry name" value="CMD-like"/>
</dbReference>
<dbReference type="AlphaFoldDB" id="A0A9P3Q2P1"/>
<name>A0A9P3Q2P1_9MYCO</name>
<dbReference type="Gene3D" id="1.20.1290.10">
    <property type="entry name" value="AhpD-like"/>
    <property type="match status" value="1"/>
</dbReference>
<dbReference type="Pfam" id="PF02627">
    <property type="entry name" value="CMD"/>
    <property type="match status" value="1"/>
</dbReference>
<proteinExistence type="predicted"/>
<dbReference type="SUPFAM" id="SSF69118">
    <property type="entry name" value="AhpD-like"/>
    <property type="match status" value="1"/>
</dbReference>
<protein>
    <submittedName>
        <fullName evidence="3">Carboxymuconolactone decarboxylase</fullName>
    </submittedName>
</protein>
<dbReference type="Proteomes" id="UP001064782">
    <property type="component" value="Unassembled WGS sequence"/>
</dbReference>
<dbReference type="PANTHER" id="PTHR34846">
    <property type="entry name" value="4-CARBOXYMUCONOLACTONE DECARBOXYLASE FAMILY PROTEIN (AFU_ORTHOLOGUE AFUA_6G11590)"/>
    <property type="match status" value="1"/>
</dbReference>
<dbReference type="EMBL" id="BRXE01000004">
    <property type="protein sequence ID" value="GLB81566.1"/>
    <property type="molecule type" value="Genomic_DNA"/>
</dbReference>
<comment type="caution">
    <text evidence="3">The sequence shown here is derived from an EMBL/GenBank/DDBJ whole genome shotgun (WGS) entry which is preliminary data.</text>
</comment>
<keyword evidence="4" id="KW-1185">Reference proteome</keyword>
<dbReference type="Proteomes" id="UP001165663">
    <property type="component" value="Unassembled WGS sequence"/>
</dbReference>
<dbReference type="PANTHER" id="PTHR34846:SF5">
    <property type="entry name" value="CARBOXYMUCONOLACTONE DECARBOXYLASE-LIKE DOMAIN-CONTAINING PROTEIN"/>
    <property type="match status" value="1"/>
</dbReference>
<evidence type="ECO:0000313" key="2">
    <source>
        <dbReference type="EMBL" id="GLB81566.1"/>
    </source>
</evidence>
<dbReference type="GO" id="GO:0051920">
    <property type="term" value="F:peroxiredoxin activity"/>
    <property type="evidence" value="ECO:0007669"/>
    <property type="project" value="InterPro"/>
</dbReference>
<evidence type="ECO:0000313" key="3">
    <source>
        <dbReference type="EMBL" id="GLD28377.1"/>
    </source>
</evidence>
<dbReference type="InterPro" id="IPR029032">
    <property type="entry name" value="AhpD-like"/>
</dbReference>
<reference evidence="3" key="1">
    <citation type="submission" date="2022-08" db="EMBL/GenBank/DDBJ databases">
        <title>Mycobacterium kiyosense sp. nov., scotochromogenic slow-glowing species isolated from respiratory specimens.</title>
        <authorList>
            <person name="Fukano H."/>
            <person name="Kazumi Y."/>
            <person name="Sakagami N."/>
            <person name="Ato M."/>
            <person name="Mitarai S."/>
            <person name="Hoshino Y."/>
        </authorList>
    </citation>
    <scope>NUCLEOTIDE SEQUENCE</scope>
    <source>
        <strain evidence="3">1413</strain>
        <strain evidence="2">SRL2020-028</strain>
    </source>
</reference>
<sequence>MPAPIPVANDGQARAYHLAMSRIGSFADDDVAGWVLKSPELGSAMANFSRAVYTSNRLPLRTREIARAVIANDNECIVCVNTRDADGPAAGVDEDLYEHAAEWRTWPGYSEQERLAAEFAHRFATDHTALRDDEDFWDRAGEHFSEELLADLAISCALWVGMGRVLRTLDIGQACKLTLPSRA</sequence>
<gene>
    <name evidence="3" type="primary">pcaC_1</name>
    <name evidence="3" type="ORF">Mkiyose1413_02600</name>
    <name evidence="2" type="ORF">SRL2020028_08220</name>
</gene>